<dbReference type="Proteomes" id="UP000822688">
    <property type="component" value="Chromosome V"/>
</dbReference>
<organism evidence="1 2">
    <name type="scientific">Ceratodon purpureus</name>
    <name type="common">Fire moss</name>
    <name type="synonym">Dicranum purpureum</name>
    <dbReference type="NCBI Taxonomy" id="3225"/>
    <lineage>
        <taxon>Eukaryota</taxon>
        <taxon>Viridiplantae</taxon>
        <taxon>Streptophyta</taxon>
        <taxon>Embryophyta</taxon>
        <taxon>Bryophyta</taxon>
        <taxon>Bryophytina</taxon>
        <taxon>Bryopsida</taxon>
        <taxon>Dicranidae</taxon>
        <taxon>Pseudoditrichales</taxon>
        <taxon>Ditrichaceae</taxon>
        <taxon>Ceratodon</taxon>
    </lineage>
</organism>
<evidence type="ECO:0000313" key="2">
    <source>
        <dbReference type="Proteomes" id="UP000822688"/>
    </source>
</evidence>
<evidence type="ECO:0000313" key="1">
    <source>
        <dbReference type="EMBL" id="KAG0573471.1"/>
    </source>
</evidence>
<gene>
    <name evidence="1" type="ORF">KC19_VG181200</name>
</gene>
<reference evidence="1" key="1">
    <citation type="submission" date="2020-06" db="EMBL/GenBank/DDBJ databases">
        <title>WGS assembly of Ceratodon purpureus strain R40.</title>
        <authorList>
            <person name="Carey S.B."/>
            <person name="Jenkins J."/>
            <person name="Shu S."/>
            <person name="Lovell J.T."/>
            <person name="Sreedasyam A."/>
            <person name="Maumus F."/>
            <person name="Tiley G.P."/>
            <person name="Fernandez-Pozo N."/>
            <person name="Barry K."/>
            <person name="Chen C."/>
            <person name="Wang M."/>
            <person name="Lipzen A."/>
            <person name="Daum C."/>
            <person name="Saski C.A."/>
            <person name="Payton A.C."/>
            <person name="Mcbreen J.C."/>
            <person name="Conrad R.E."/>
            <person name="Kollar L.M."/>
            <person name="Olsson S."/>
            <person name="Huttunen S."/>
            <person name="Landis J.B."/>
            <person name="Wickett N.J."/>
            <person name="Johnson M.G."/>
            <person name="Rensing S.A."/>
            <person name="Grimwood J."/>
            <person name="Schmutz J."/>
            <person name="Mcdaniel S.F."/>
        </authorList>
    </citation>
    <scope>NUCLEOTIDE SEQUENCE</scope>
    <source>
        <strain evidence="1">R40</strain>
    </source>
</reference>
<accession>A0A8T0HRQ8</accession>
<comment type="caution">
    <text evidence="1">The sequence shown here is derived from an EMBL/GenBank/DDBJ whole genome shotgun (WGS) entry which is preliminary data.</text>
</comment>
<name>A0A8T0HRQ8_CERPU</name>
<dbReference type="AlphaFoldDB" id="A0A8T0HRQ8"/>
<keyword evidence="2" id="KW-1185">Reference proteome</keyword>
<protein>
    <submittedName>
        <fullName evidence="1">Uncharacterized protein</fullName>
    </submittedName>
</protein>
<dbReference type="EMBL" id="CM026426">
    <property type="protein sequence ID" value="KAG0573471.1"/>
    <property type="molecule type" value="Genomic_DNA"/>
</dbReference>
<proteinExistence type="predicted"/>
<sequence>MSSWRHCDGRFQCILRYVNSWLKCIKRVCHSKQPFLPFADNANEYGIRAKLKIMISGFN</sequence>